<dbReference type="PROSITE" id="PS50110">
    <property type="entry name" value="RESPONSE_REGULATORY"/>
    <property type="match status" value="1"/>
</dbReference>
<sequence>MKNIRLSTPVIIADDEPLMREVLASALRAFGYHSIAFAVDGRQAAQLLELPEYRSALVFLDIHMPKMDGMAVLEHARSVGNHAFMVMVSADSSLDRVLAALSGGAKGFVIKPYTTQKILDITNKFERALLAERRHVDT</sequence>
<dbReference type="GO" id="GO:0000160">
    <property type="term" value="P:phosphorelay signal transduction system"/>
    <property type="evidence" value="ECO:0007669"/>
    <property type="project" value="InterPro"/>
</dbReference>
<dbReference type="Pfam" id="PF00072">
    <property type="entry name" value="Response_reg"/>
    <property type="match status" value="1"/>
</dbReference>
<dbReference type="CDD" id="cd00156">
    <property type="entry name" value="REC"/>
    <property type="match status" value="1"/>
</dbReference>
<dbReference type="SMART" id="SM00448">
    <property type="entry name" value="REC"/>
    <property type="match status" value="1"/>
</dbReference>
<feature type="modified residue" description="4-aspartylphosphate" evidence="1">
    <location>
        <position position="61"/>
    </location>
</feature>
<evidence type="ECO:0000259" key="2">
    <source>
        <dbReference type="PROSITE" id="PS50110"/>
    </source>
</evidence>
<feature type="domain" description="Response regulatory" evidence="2">
    <location>
        <begin position="9"/>
        <end position="126"/>
    </location>
</feature>
<name>A0A1E8PLI2_9BURK</name>
<dbReference type="SUPFAM" id="SSF52172">
    <property type="entry name" value="CheY-like"/>
    <property type="match status" value="1"/>
</dbReference>
<organism evidence="3 4">
    <name type="scientific">Janthinobacterium lividum</name>
    <dbReference type="NCBI Taxonomy" id="29581"/>
    <lineage>
        <taxon>Bacteria</taxon>
        <taxon>Pseudomonadati</taxon>
        <taxon>Pseudomonadota</taxon>
        <taxon>Betaproteobacteria</taxon>
        <taxon>Burkholderiales</taxon>
        <taxon>Oxalobacteraceae</taxon>
        <taxon>Janthinobacterium</taxon>
    </lineage>
</organism>
<dbReference type="PANTHER" id="PTHR43228">
    <property type="entry name" value="TWO-COMPONENT RESPONSE REGULATOR"/>
    <property type="match status" value="1"/>
</dbReference>
<dbReference type="AlphaFoldDB" id="A0A1E8PLI2"/>
<evidence type="ECO:0000313" key="4">
    <source>
        <dbReference type="Proteomes" id="UP000092634"/>
    </source>
</evidence>
<comment type="caution">
    <text evidence="3">The sequence shown here is derived from an EMBL/GenBank/DDBJ whole genome shotgun (WGS) entry which is preliminary data.</text>
</comment>
<accession>A0A1E8PLI2</accession>
<dbReference type="EMBL" id="MAQB02000008">
    <property type="protein sequence ID" value="OFJ47153.1"/>
    <property type="molecule type" value="Genomic_DNA"/>
</dbReference>
<keyword evidence="1" id="KW-0597">Phosphoprotein</keyword>
<dbReference type="Proteomes" id="UP000092634">
    <property type="component" value="Unassembled WGS sequence"/>
</dbReference>
<dbReference type="InterPro" id="IPR011006">
    <property type="entry name" value="CheY-like_superfamily"/>
</dbReference>
<gene>
    <name evidence="3" type="ORF">BA896_022285</name>
</gene>
<dbReference type="Gene3D" id="3.40.50.2300">
    <property type="match status" value="1"/>
</dbReference>
<proteinExistence type="predicted"/>
<protein>
    <recommendedName>
        <fullName evidence="2">Response regulatory domain-containing protein</fullName>
    </recommendedName>
</protein>
<evidence type="ECO:0000256" key="1">
    <source>
        <dbReference type="PROSITE-ProRule" id="PRU00169"/>
    </source>
</evidence>
<dbReference type="InterPro" id="IPR052048">
    <property type="entry name" value="ST_Response_Regulator"/>
</dbReference>
<reference evidence="3 4" key="1">
    <citation type="submission" date="2016-10" db="EMBL/GenBank/DDBJ databases">
        <title>Updated version of Genome Assembly of Janthinobacterium lividum ERGS5:01.</title>
        <authorList>
            <person name="Kumar R."/>
            <person name="Acharya V."/>
            <person name="Singh D."/>
        </authorList>
    </citation>
    <scope>NUCLEOTIDE SEQUENCE [LARGE SCALE GENOMIC DNA]</scope>
    <source>
        <strain evidence="3 4">ERGS5:01</strain>
    </source>
</reference>
<dbReference type="InterPro" id="IPR001789">
    <property type="entry name" value="Sig_transdc_resp-reg_receiver"/>
</dbReference>
<dbReference type="PANTHER" id="PTHR43228:SF1">
    <property type="entry name" value="TWO-COMPONENT RESPONSE REGULATOR ARR22"/>
    <property type="match status" value="1"/>
</dbReference>
<evidence type="ECO:0000313" key="3">
    <source>
        <dbReference type="EMBL" id="OFJ47153.1"/>
    </source>
</evidence>